<reference evidence="2" key="1">
    <citation type="journal article" date="2020" name="Nature">
        <title>Giant virus diversity and host interactions through global metagenomics.</title>
        <authorList>
            <person name="Schulz F."/>
            <person name="Roux S."/>
            <person name="Paez-Espino D."/>
            <person name="Jungbluth S."/>
            <person name="Walsh D.A."/>
            <person name="Denef V.J."/>
            <person name="McMahon K.D."/>
            <person name="Konstantinidis K.T."/>
            <person name="Eloe-Fadrosh E.A."/>
            <person name="Kyrpides N.C."/>
            <person name="Woyke T."/>
        </authorList>
    </citation>
    <scope>NUCLEOTIDE SEQUENCE</scope>
    <source>
        <strain evidence="2">GVMAG-S-1101164-72</strain>
    </source>
</reference>
<feature type="region of interest" description="Disordered" evidence="1">
    <location>
        <begin position="104"/>
        <end position="136"/>
    </location>
</feature>
<organism evidence="2">
    <name type="scientific">viral metagenome</name>
    <dbReference type="NCBI Taxonomy" id="1070528"/>
    <lineage>
        <taxon>unclassified sequences</taxon>
        <taxon>metagenomes</taxon>
        <taxon>organismal metagenomes</taxon>
    </lineage>
</organism>
<feature type="compositionally biased region" description="Low complexity" evidence="1">
    <location>
        <begin position="61"/>
        <end position="87"/>
    </location>
</feature>
<feature type="compositionally biased region" description="Basic residues" evidence="1">
    <location>
        <begin position="115"/>
        <end position="127"/>
    </location>
</feature>
<dbReference type="AlphaFoldDB" id="A0A6C0API9"/>
<evidence type="ECO:0000256" key="1">
    <source>
        <dbReference type="SAM" id="MobiDB-lite"/>
    </source>
</evidence>
<protein>
    <submittedName>
        <fullName evidence="2">Uncharacterized protein</fullName>
    </submittedName>
</protein>
<name>A0A6C0API9_9ZZZZ</name>
<feature type="region of interest" description="Disordered" evidence="1">
    <location>
        <begin position="37"/>
        <end position="87"/>
    </location>
</feature>
<sequence length="136" mass="16022">MARKTVRSLKTCIQEMEARKQEKLAKGEDTTQEDIQINKCTNTLNHTRKQRKGYKKRVKNQSRSQSRYQNQQIHQNRQNQLNQQTQPVNQIVQPVVKKPELVLDKTGTVSLSPVRHNHRKPKSRHNTSRASFKREL</sequence>
<proteinExistence type="predicted"/>
<dbReference type="EMBL" id="MN740758">
    <property type="protein sequence ID" value="QHS81526.1"/>
    <property type="molecule type" value="Genomic_DNA"/>
</dbReference>
<accession>A0A6C0API9</accession>
<evidence type="ECO:0000313" key="2">
    <source>
        <dbReference type="EMBL" id="QHS81526.1"/>
    </source>
</evidence>
<feature type="compositionally biased region" description="Basic residues" evidence="1">
    <location>
        <begin position="46"/>
        <end position="60"/>
    </location>
</feature>